<dbReference type="InterPro" id="IPR017930">
    <property type="entry name" value="Myb_dom"/>
</dbReference>
<feature type="domain" description="Myb-like" evidence="5">
    <location>
        <begin position="513"/>
        <end position="568"/>
    </location>
</feature>
<dbReference type="CDD" id="cd11660">
    <property type="entry name" value="SANT_TRF"/>
    <property type="match status" value="1"/>
</dbReference>
<dbReference type="AlphaFoldDB" id="A0AAW1L1P8"/>
<organism evidence="7 8">
    <name type="scientific">Saponaria officinalis</name>
    <name type="common">Common soapwort</name>
    <name type="synonym">Lychnis saponaria</name>
    <dbReference type="NCBI Taxonomy" id="3572"/>
    <lineage>
        <taxon>Eukaryota</taxon>
        <taxon>Viridiplantae</taxon>
        <taxon>Streptophyta</taxon>
        <taxon>Embryophyta</taxon>
        <taxon>Tracheophyta</taxon>
        <taxon>Spermatophyta</taxon>
        <taxon>Magnoliopsida</taxon>
        <taxon>eudicotyledons</taxon>
        <taxon>Gunneridae</taxon>
        <taxon>Pentapetalae</taxon>
        <taxon>Caryophyllales</taxon>
        <taxon>Caryophyllaceae</taxon>
        <taxon>Caryophylleae</taxon>
        <taxon>Saponaria</taxon>
    </lineage>
</organism>
<dbReference type="Pfam" id="PF23603">
    <property type="entry name" value="Ubiquitin_TPR1"/>
    <property type="match status" value="1"/>
</dbReference>
<dbReference type="PROSITE" id="PS50090">
    <property type="entry name" value="MYB_LIKE"/>
    <property type="match status" value="1"/>
</dbReference>
<dbReference type="GO" id="GO:0005634">
    <property type="term" value="C:nucleus"/>
    <property type="evidence" value="ECO:0007669"/>
    <property type="project" value="UniProtKB-SubCell"/>
</dbReference>
<feature type="domain" description="HTH myb-type" evidence="6">
    <location>
        <begin position="513"/>
        <end position="572"/>
    </location>
</feature>
<evidence type="ECO:0000313" key="7">
    <source>
        <dbReference type="EMBL" id="KAK9727228.1"/>
    </source>
</evidence>
<reference evidence="7 8" key="1">
    <citation type="submission" date="2024-03" db="EMBL/GenBank/DDBJ databases">
        <title>WGS assembly of Saponaria officinalis var. Norfolk2.</title>
        <authorList>
            <person name="Jenkins J."/>
            <person name="Shu S."/>
            <person name="Grimwood J."/>
            <person name="Barry K."/>
            <person name="Goodstein D."/>
            <person name="Schmutz J."/>
            <person name="Leebens-Mack J."/>
            <person name="Osbourn A."/>
        </authorList>
    </citation>
    <scope>NUCLEOTIDE SEQUENCE [LARGE SCALE GENOMIC DNA]</scope>
    <source>
        <strain evidence="8">cv. Norfolk2</strain>
        <strain evidence="7">JIC</strain>
        <tissue evidence="7">Leaf</tissue>
    </source>
</reference>
<dbReference type="EMBL" id="JBDFQZ010000005">
    <property type="protein sequence ID" value="KAK9727228.1"/>
    <property type="molecule type" value="Genomic_DNA"/>
</dbReference>
<dbReference type="PROSITE" id="PS51294">
    <property type="entry name" value="HTH_MYB"/>
    <property type="match status" value="1"/>
</dbReference>
<evidence type="ECO:0000256" key="3">
    <source>
        <dbReference type="ARBA" id="ARBA00023242"/>
    </source>
</evidence>
<dbReference type="InterPro" id="IPR009057">
    <property type="entry name" value="Homeodomain-like_sf"/>
</dbReference>
<evidence type="ECO:0000256" key="2">
    <source>
        <dbReference type="ARBA" id="ARBA00023125"/>
    </source>
</evidence>
<dbReference type="PANTHER" id="PTHR21717">
    <property type="entry name" value="TELOMERIC REPEAT BINDING PROTEIN"/>
    <property type="match status" value="1"/>
</dbReference>
<dbReference type="SUPFAM" id="SSF54236">
    <property type="entry name" value="Ubiquitin-like"/>
    <property type="match status" value="1"/>
</dbReference>
<evidence type="ECO:0000259" key="5">
    <source>
        <dbReference type="PROSITE" id="PS50090"/>
    </source>
</evidence>
<dbReference type="InterPro" id="IPR029071">
    <property type="entry name" value="Ubiquitin-like_domsf"/>
</dbReference>
<dbReference type="InterPro" id="IPR001005">
    <property type="entry name" value="SANT/Myb"/>
</dbReference>
<accession>A0AAW1L1P8</accession>
<gene>
    <name evidence="7" type="ORF">RND81_05G267100</name>
</gene>
<dbReference type="SMART" id="SM00717">
    <property type="entry name" value="SANT"/>
    <property type="match status" value="1"/>
</dbReference>
<evidence type="ECO:0000313" key="8">
    <source>
        <dbReference type="Proteomes" id="UP001443914"/>
    </source>
</evidence>
<dbReference type="Proteomes" id="UP001443914">
    <property type="component" value="Unassembled WGS sequence"/>
</dbReference>
<keyword evidence="2" id="KW-0238">DNA-binding</keyword>
<comment type="caution">
    <text evidence="7">The sequence shown here is derived from an EMBL/GenBank/DDBJ whole genome shotgun (WGS) entry which is preliminary data.</text>
</comment>
<dbReference type="InterPro" id="IPR057625">
    <property type="entry name" value="TPR1-6-like_ubiquitin"/>
</dbReference>
<protein>
    <submittedName>
        <fullName evidence="7">Uncharacterized protein</fullName>
    </submittedName>
</protein>
<comment type="subcellular location">
    <subcellularLocation>
        <location evidence="1">Nucleus</location>
    </subcellularLocation>
</comment>
<feature type="region of interest" description="Disordered" evidence="4">
    <location>
        <begin position="461"/>
        <end position="480"/>
    </location>
</feature>
<keyword evidence="8" id="KW-1185">Reference proteome</keyword>
<sequence length="616" mass="68194">MLKKRLDNGFNGFQVPFIPRAARSSRRRSLVHNKVEDNQLCAFDLLATVAGKILLDGESSDFTTPETDSCYVQDVVMEENVVGKTDEHCDREIVEAASPSLTLELGLRGSGQYCLEKTGLPKIDLNDEFCCHSEKLNDLPLVSKHPCAPSAVVDTLSPDHGGEVVFGNGCDSHNLDVPEILDKKRPELVSSDSSIKLTLGNEPYGPYPCSSQSPCRDNNVKVGSRDDDENLSECIQPSTKKTARSPPCIGYRRIRKLLASKYWKSISKARDGDVSDTEVRCLYRSRKNGYKRPRSQRIYPFKKRRCYQFNSLSSSHGQRTSLSSRESDVTLRIKSFRVPELFIEMPETSTIGSLKRTVLQAVSALLGGGLRVGVLLQGKKIRDDNRTLLQSGICNANKVDSLGFYLEPNPSQVGSPVCSEENSLVLSADVPPPVSRHAITNAIHQGTSHLSVDHLPTMGNLIESDHDSAPSPAELSAEKGTVDSRALVARPEGTPQALAVVHSHQKSKRSDIGQRRIRRPFSVSEVEALVLAVEKLGTGRWRDVKLRAFDDANHRTYVDLKDKWKTLVHTASIAPQQRRGEPVPQELLDRVLAAHGFWTQHQPKQPPPQPVTCLLH</sequence>
<evidence type="ECO:0000256" key="1">
    <source>
        <dbReference type="ARBA" id="ARBA00004123"/>
    </source>
</evidence>
<dbReference type="InterPro" id="IPR031105">
    <property type="entry name" value="TRP_plant"/>
</dbReference>
<dbReference type="SUPFAM" id="SSF46689">
    <property type="entry name" value="Homeodomain-like"/>
    <property type="match status" value="1"/>
</dbReference>
<dbReference type="Gene3D" id="1.10.246.220">
    <property type="match status" value="1"/>
</dbReference>
<dbReference type="GO" id="GO:0042162">
    <property type="term" value="F:telomeric DNA binding"/>
    <property type="evidence" value="ECO:0007669"/>
    <property type="project" value="UniProtKB-ARBA"/>
</dbReference>
<keyword evidence="3" id="KW-0539">Nucleus</keyword>
<dbReference type="EMBL" id="JBDFQZ010000005">
    <property type="protein sequence ID" value="KAK9727229.1"/>
    <property type="molecule type" value="Genomic_DNA"/>
</dbReference>
<name>A0AAW1L1P8_SAPOF</name>
<evidence type="ECO:0000259" key="6">
    <source>
        <dbReference type="PROSITE" id="PS51294"/>
    </source>
</evidence>
<proteinExistence type="predicted"/>
<evidence type="ECO:0000256" key="4">
    <source>
        <dbReference type="SAM" id="MobiDB-lite"/>
    </source>
</evidence>
<dbReference type="PANTHER" id="PTHR21717:SF70">
    <property type="entry name" value="TELOMERE REPEAT-BINDING PROTEIN 2-RELATED"/>
    <property type="match status" value="1"/>
</dbReference>